<dbReference type="InterPro" id="IPR006170">
    <property type="entry name" value="PBP/GOBP"/>
</dbReference>
<comment type="caution">
    <text evidence="2">The sequence shown here is derived from an EMBL/GenBank/DDBJ whole genome shotgun (WGS) entry which is preliminary data.</text>
</comment>
<feature type="chain" id="PRO_5042905256" evidence="1">
    <location>
        <begin position="21"/>
        <end position="185"/>
    </location>
</feature>
<organism evidence="2 3">
    <name type="scientific">Pyrocoelia pectoralis</name>
    <dbReference type="NCBI Taxonomy" id="417401"/>
    <lineage>
        <taxon>Eukaryota</taxon>
        <taxon>Metazoa</taxon>
        <taxon>Ecdysozoa</taxon>
        <taxon>Arthropoda</taxon>
        <taxon>Hexapoda</taxon>
        <taxon>Insecta</taxon>
        <taxon>Pterygota</taxon>
        <taxon>Neoptera</taxon>
        <taxon>Endopterygota</taxon>
        <taxon>Coleoptera</taxon>
        <taxon>Polyphaga</taxon>
        <taxon>Elateriformia</taxon>
        <taxon>Elateroidea</taxon>
        <taxon>Lampyridae</taxon>
        <taxon>Lampyrinae</taxon>
        <taxon>Pyrocoelia</taxon>
    </lineage>
</organism>
<keyword evidence="3" id="KW-1185">Reference proteome</keyword>
<proteinExistence type="predicted"/>
<feature type="signal peptide" evidence="1">
    <location>
        <begin position="1"/>
        <end position="20"/>
    </location>
</feature>
<protein>
    <submittedName>
        <fullName evidence="2">Uncharacterized protein</fullName>
    </submittedName>
</protein>
<dbReference type="GO" id="GO:0005549">
    <property type="term" value="F:odorant binding"/>
    <property type="evidence" value="ECO:0007669"/>
    <property type="project" value="InterPro"/>
</dbReference>
<accession>A0AAN7V8Z8</accession>
<dbReference type="Pfam" id="PF01395">
    <property type="entry name" value="PBP_GOBP"/>
    <property type="match status" value="1"/>
</dbReference>
<dbReference type="Proteomes" id="UP001329430">
    <property type="component" value="Chromosome 7"/>
</dbReference>
<keyword evidence="1" id="KW-0732">Signal</keyword>
<sequence length="185" mass="21420">MKCFVFISLVFVTIEGGTWSTRMFNNFDGALTTRRVKSSVNSSSNCLALSIEVPKYLLQPKVKECLNELNINKSAMHDMFGEKFSIQNYDRDTVKFVKCQIRKNDYFNDNEELDREYIINEIMEAFGTVQKDENNNEMVQLSATIFDKCNNFKSKDKVAVIIYTQNCVVKVFDEQGLNANYSFKE</sequence>
<reference evidence="2 3" key="1">
    <citation type="journal article" date="2024" name="Insects">
        <title>An Improved Chromosome-Level Genome Assembly of the Firefly Pyrocoelia pectoralis.</title>
        <authorList>
            <person name="Fu X."/>
            <person name="Meyer-Rochow V.B."/>
            <person name="Ballantyne L."/>
            <person name="Zhu X."/>
        </authorList>
    </citation>
    <scope>NUCLEOTIDE SEQUENCE [LARGE SCALE GENOMIC DNA]</scope>
    <source>
        <strain evidence="2">XCY_ONT2</strain>
    </source>
</reference>
<dbReference type="SUPFAM" id="SSF47565">
    <property type="entry name" value="Insect pheromone/odorant-binding proteins"/>
    <property type="match status" value="1"/>
</dbReference>
<gene>
    <name evidence="2" type="ORF">RI129_009703</name>
</gene>
<dbReference type="EMBL" id="JAVRBK010000007">
    <property type="protein sequence ID" value="KAK5641156.1"/>
    <property type="molecule type" value="Genomic_DNA"/>
</dbReference>
<dbReference type="Gene3D" id="1.10.238.20">
    <property type="entry name" value="Pheromone/general odorant binding protein domain"/>
    <property type="match status" value="1"/>
</dbReference>
<evidence type="ECO:0000313" key="3">
    <source>
        <dbReference type="Proteomes" id="UP001329430"/>
    </source>
</evidence>
<name>A0AAN7V8Z8_9COLE</name>
<dbReference type="AlphaFoldDB" id="A0AAN7V8Z8"/>
<dbReference type="InterPro" id="IPR036728">
    <property type="entry name" value="PBP_GOBP_sf"/>
</dbReference>
<evidence type="ECO:0000313" key="2">
    <source>
        <dbReference type="EMBL" id="KAK5641156.1"/>
    </source>
</evidence>
<evidence type="ECO:0000256" key="1">
    <source>
        <dbReference type="SAM" id="SignalP"/>
    </source>
</evidence>